<keyword evidence="10" id="KW-0732">Signal</keyword>
<dbReference type="PANTHER" id="PTHR30026:SF21">
    <property type="entry name" value="SLR1270 PROTEIN"/>
    <property type="match status" value="1"/>
</dbReference>
<dbReference type="RefSeq" id="WP_106457126.1">
    <property type="nucleotide sequence ID" value="NZ_PXOH01000011.1"/>
</dbReference>
<keyword evidence="3" id="KW-0813">Transport</keyword>
<dbReference type="GO" id="GO:0015288">
    <property type="term" value="F:porin activity"/>
    <property type="evidence" value="ECO:0007669"/>
    <property type="project" value="TreeGrafter"/>
</dbReference>
<keyword evidence="7" id="KW-0998">Cell outer membrane</keyword>
<comment type="subcellular location">
    <subcellularLocation>
        <location evidence="1">Cell outer membrane</location>
    </subcellularLocation>
</comment>
<feature type="coiled-coil region" evidence="8">
    <location>
        <begin position="111"/>
        <end position="141"/>
    </location>
</feature>
<proteinExistence type="inferred from homology"/>
<dbReference type="InterPro" id="IPR051906">
    <property type="entry name" value="TolC-like"/>
</dbReference>
<feature type="signal peptide" evidence="10">
    <location>
        <begin position="1"/>
        <end position="26"/>
    </location>
</feature>
<evidence type="ECO:0000256" key="6">
    <source>
        <dbReference type="ARBA" id="ARBA00023136"/>
    </source>
</evidence>
<dbReference type="InterPro" id="IPR003423">
    <property type="entry name" value="OMP_efflux"/>
</dbReference>
<keyword evidence="4" id="KW-1134">Transmembrane beta strand</keyword>
<dbReference type="GO" id="GO:0015562">
    <property type="term" value="F:efflux transmembrane transporter activity"/>
    <property type="evidence" value="ECO:0007669"/>
    <property type="project" value="InterPro"/>
</dbReference>
<comment type="caution">
    <text evidence="11">The sequence shown here is derived from an EMBL/GenBank/DDBJ whole genome shotgun (WGS) entry which is preliminary data.</text>
</comment>
<feature type="compositionally biased region" description="Low complexity" evidence="9">
    <location>
        <begin position="39"/>
        <end position="55"/>
    </location>
</feature>
<evidence type="ECO:0000313" key="12">
    <source>
        <dbReference type="Proteomes" id="UP000239001"/>
    </source>
</evidence>
<dbReference type="SUPFAM" id="SSF56954">
    <property type="entry name" value="Outer membrane efflux proteins (OEP)"/>
    <property type="match status" value="1"/>
</dbReference>
<evidence type="ECO:0000256" key="5">
    <source>
        <dbReference type="ARBA" id="ARBA00022692"/>
    </source>
</evidence>
<dbReference type="GO" id="GO:1990281">
    <property type="term" value="C:efflux pump complex"/>
    <property type="evidence" value="ECO:0007669"/>
    <property type="project" value="TreeGrafter"/>
</dbReference>
<evidence type="ECO:0000313" key="11">
    <source>
        <dbReference type="EMBL" id="PSF37163.1"/>
    </source>
</evidence>
<dbReference type="GO" id="GO:0009279">
    <property type="term" value="C:cell outer membrane"/>
    <property type="evidence" value="ECO:0007669"/>
    <property type="project" value="UniProtKB-SubCell"/>
</dbReference>
<dbReference type="Proteomes" id="UP000239001">
    <property type="component" value="Unassembled WGS sequence"/>
</dbReference>
<accession>A0A2T1LXR3</accession>
<protein>
    <submittedName>
        <fullName evidence="11">Transporter</fullName>
    </submittedName>
</protein>
<keyword evidence="12" id="KW-1185">Reference proteome</keyword>
<evidence type="ECO:0000256" key="10">
    <source>
        <dbReference type="SAM" id="SignalP"/>
    </source>
</evidence>
<evidence type="ECO:0000256" key="7">
    <source>
        <dbReference type="ARBA" id="ARBA00023237"/>
    </source>
</evidence>
<dbReference type="EMBL" id="PXOH01000011">
    <property type="protein sequence ID" value="PSF37163.1"/>
    <property type="molecule type" value="Genomic_DNA"/>
</dbReference>
<dbReference type="PANTHER" id="PTHR30026">
    <property type="entry name" value="OUTER MEMBRANE PROTEIN TOLC"/>
    <property type="match status" value="1"/>
</dbReference>
<gene>
    <name evidence="11" type="ORF">C7H19_12070</name>
</gene>
<evidence type="ECO:0000256" key="9">
    <source>
        <dbReference type="SAM" id="MobiDB-lite"/>
    </source>
</evidence>
<organism evidence="11 12">
    <name type="scientific">Aphanothece hegewaldii CCALA 016</name>
    <dbReference type="NCBI Taxonomy" id="2107694"/>
    <lineage>
        <taxon>Bacteria</taxon>
        <taxon>Bacillati</taxon>
        <taxon>Cyanobacteriota</taxon>
        <taxon>Cyanophyceae</taxon>
        <taxon>Oscillatoriophycideae</taxon>
        <taxon>Chroococcales</taxon>
        <taxon>Aphanothecaceae</taxon>
        <taxon>Aphanothece</taxon>
    </lineage>
</organism>
<name>A0A2T1LXR3_9CHRO</name>
<reference evidence="11 12" key="2">
    <citation type="submission" date="2018-03" db="EMBL/GenBank/DDBJ databases">
        <authorList>
            <person name="Keele B.F."/>
        </authorList>
    </citation>
    <scope>NUCLEOTIDE SEQUENCE [LARGE SCALE GENOMIC DNA]</scope>
    <source>
        <strain evidence="11 12">CCALA 016</strain>
    </source>
</reference>
<keyword evidence="6" id="KW-0472">Membrane</keyword>
<keyword evidence="8" id="KW-0175">Coiled coil</keyword>
<evidence type="ECO:0000256" key="4">
    <source>
        <dbReference type="ARBA" id="ARBA00022452"/>
    </source>
</evidence>
<feature type="chain" id="PRO_5015671853" evidence="10">
    <location>
        <begin position="27"/>
        <end position="529"/>
    </location>
</feature>
<sequence>MLVIRSFTNIGSSLALLLIVGQQVTAQTPLSEVVSNSGSTSQTTSQTLPQTTPDPAQAEDLLPLPNRNDQSNKFERAPNYLNPSGNPLIFPTVPDEVDIKTVQPISLNQAIELALQNNKDLQSARIQLTQRQEQLTEQRARLFPALDAQFNFSRDSSISAAQQNLQLRRQAEAAGQDFVGINKESTNATGQLSLTYNIYTGGERAAQLKRAEREIKRQKLEVERAAEEVRFQAADNYYQLQRRDAEVAIAQAAIEDATQSLRDAQLLEQAGLGTRFSVLQAEVDVARANQELTTAISNQRIARRTLVQLLSLGQKVELTAADAIREAGNWPISLEESIVLAYKNRSELEQQLVARDIGEQDRKIALSEIKPKVDFSANYEYADNFDDEISVVDGYSFVATARWRFVDGGRAFSRARQADRQIDLANNEFARIRNQVRLEVEQSYYQMVANQENIQTAALSVESATESLRLARLRFQAGVGTQTDVINSQRDLTDARSRYLQAIVDYNRSLNDLQRSVSNWPDGRLFELR</sequence>
<evidence type="ECO:0000256" key="1">
    <source>
        <dbReference type="ARBA" id="ARBA00004442"/>
    </source>
</evidence>
<evidence type="ECO:0000256" key="2">
    <source>
        <dbReference type="ARBA" id="ARBA00007613"/>
    </source>
</evidence>
<keyword evidence="5" id="KW-0812">Transmembrane</keyword>
<feature type="region of interest" description="Disordered" evidence="9">
    <location>
        <begin position="33"/>
        <end position="80"/>
    </location>
</feature>
<dbReference type="Pfam" id="PF02321">
    <property type="entry name" value="OEP"/>
    <property type="match status" value="2"/>
</dbReference>
<reference evidence="11 12" key="1">
    <citation type="submission" date="2018-03" db="EMBL/GenBank/DDBJ databases">
        <title>The ancient ancestry and fast evolution of plastids.</title>
        <authorList>
            <person name="Moore K.R."/>
            <person name="Magnabosco C."/>
            <person name="Momper L."/>
            <person name="Gold D.A."/>
            <person name="Bosak T."/>
            <person name="Fournier G.P."/>
        </authorList>
    </citation>
    <scope>NUCLEOTIDE SEQUENCE [LARGE SCALE GENOMIC DNA]</scope>
    <source>
        <strain evidence="11 12">CCALA 016</strain>
    </source>
</reference>
<evidence type="ECO:0000256" key="8">
    <source>
        <dbReference type="SAM" id="Coils"/>
    </source>
</evidence>
<evidence type="ECO:0000256" key="3">
    <source>
        <dbReference type="ARBA" id="ARBA00022448"/>
    </source>
</evidence>
<dbReference type="Gene3D" id="1.20.1600.10">
    <property type="entry name" value="Outer membrane efflux proteins (OEP)"/>
    <property type="match status" value="1"/>
</dbReference>
<dbReference type="OrthoDB" id="501974at2"/>
<dbReference type="AlphaFoldDB" id="A0A2T1LXR3"/>
<comment type="similarity">
    <text evidence="2">Belongs to the outer membrane factor (OMF) (TC 1.B.17) family.</text>
</comment>